<evidence type="ECO:0000313" key="12">
    <source>
        <dbReference type="Proteomes" id="UP000823889"/>
    </source>
</evidence>
<dbReference type="AlphaFoldDB" id="A0A9D2U9Q2"/>
<reference evidence="11" key="2">
    <citation type="submission" date="2021-04" db="EMBL/GenBank/DDBJ databases">
        <authorList>
            <person name="Gilroy R."/>
        </authorList>
    </citation>
    <scope>NUCLEOTIDE SEQUENCE</scope>
    <source>
        <strain evidence="11">9264</strain>
    </source>
</reference>
<feature type="transmembrane region" description="Helical" evidence="9">
    <location>
        <begin position="227"/>
        <end position="247"/>
    </location>
</feature>
<feature type="transmembrane region" description="Helical" evidence="9">
    <location>
        <begin position="267"/>
        <end position="284"/>
    </location>
</feature>
<evidence type="ECO:0000256" key="8">
    <source>
        <dbReference type="ARBA" id="ARBA00040914"/>
    </source>
</evidence>
<name>A0A9D2U9Q2_9BURK</name>
<keyword evidence="3" id="KW-1003">Cell membrane</keyword>
<feature type="transmembrane region" description="Helical" evidence="9">
    <location>
        <begin position="21"/>
        <end position="42"/>
    </location>
</feature>
<dbReference type="InterPro" id="IPR011701">
    <property type="entry name" value="MFS"/>
</dbReference>
<dbReference type="PANTHER" id="PTHR23513:SF9">
    <property type="entry name" value="ENTEROBACTIN EXPORTER ENTS"/>
    <property type="match status" value="1"/>
</dbReference>
<evidence type="ECO:0000313" key="11">
    <source>
        <dbReference type="EMBL" id="HJD45111.1"/>
    </source>
</evidence>
<feature type="transmembrane region" description="Helical" evidence="9">
    <location>
        <begin position="86"/>
        <end position="105"/>
    </location>
</feature>
<evidence type="ECO:0000256" key="1">
    <source>
        <dbReference type="ARBA" id="ARBA00004651"/>
    </source>
</evidence>
<comment type="similarity">
    <text evidence="7">Belongs to the major facilitator superfamily. Drug:H(+) antiporter-3 (DHA3) (TC 2.A.1.21) family.</text>
</comment>
<gene>
    <name evidence="11" type="primary">entS</name>
    <name evidence="11" type="ORF">H9906_08830</name>
</gene>
<dbReference type="EMBL" id="DWUQ01000184">
    <property type="protein sequence ID" value="HJD45111.1"/>
    <property type="molecule type" value="Genomic_DNA"/>
</dbReference>
<dbReference type="PROSITE" id="PS50850">
    <property type="entry name" value="MFS"/>
    <property type="match status" value="1"/>
</dbReference>
<feature type="transmembrane region" description="Helical" evidence="9">
    <location>
        <begin position="176"/>
        <end position="196"/>
    </location>
</feature>
<dbReference type="NCBIfam" id="NF007792">
    <property type="entry name" value="PRK10489.1"/>
    <property type="match status" value="1"/>
</dbReference>
<keyword evidence="2" id="KW-0813">Transport</keyword>
<sequence length="413" mass="43427">MPLKSFALDISPLKESRAFRYAYAARTASVLVTGMLQVAAGIQIYQLTASSLKVALLTVSMMVPMVIALLFGGVLSDRMDRRKLMVWSRSVYAVSVGLFLLNALLPTPYLGLLYVAAMVGGAASGISIPAMMSATPALVGRHNLAAAAALSGLSMQLGGVLGPLVAGVLIQSYGLVWCYVIVLVGVLVTPMLLSALPPLPPKAHQGPQHNVSQAFIEGFRYMLQNPLLRMLLLIDLGAVVFATPLALLPEWGATVLGQAPTSTGALYSAPAIGATLMALSSGWIKQLERPGRVIIGAVFVWGLAIIALSFSRQLATSMMALALMGGADTVSKMLRMTLVQHHTPDHYLGRMSALWMTQSSLGSALGNLQMGALSRFYSPALAVFVGGCACTLTAAAFAGTNNALRRCGFDSSQ</sequence>
<protein>
    <recommendedName>
        <fullName evidence="8">Multidrug efflux pump Tap</fullName>
    </recommendedName>
</protein>
<dbReference type="InterPro" id="IPR020846">
    <property type="entry name" value="MFS_dom"/>
</dbReference>
<comment type="subcellular location">
    <subcellularLocation>
        <location evidence="1">Cell membrane</location>
        <topology evidence="1">Multi-pass membrane protein</topology>
    </subcellularLocation>
</comment>
<feature type="transmembrane region" description="Helical" evidence="9">
    <location>
        <begin position="376"/>
        <end position="398"/>
    </location>
</feature>
<feature type="transmembrane region" description="Helical" evidence="9">
    <location>
        <begin position="111"/>
        <end position="132"/>
    </location>
</feature>
<accession>A0A9D2U9Q2</accession>
<keyword evidence="4 9" id="KW-0812">Transmembrane</keyword>
<dbReference type="SUPFAM" id="SSF103473">
    <property type="entry name" value="MFS general substrate transporter"/>
    <property type="match status" value="1"/>
</dbReference>
<dbReference type="InterPro" id="IPR036259">
    <property type="entry name" value="MFS_trans_sf"/>
</dbReference>
<feature type="transmembrane region" description="Helical" evidence="9">
    <location>
        <begin position="54"/>
        <end position="74"/>
    </location>
</feature>
<dbReference type="CDD" id="cd06173">
    <property type="entry name" value="MFS_MefA_like"/>
    <property type="match status" value="1"/>
</dbReference>
<feature type="transmembrane region" description="Helical" evidence="9">
    <location>
        <begin position="144"/>
        <end position="170"/>
    </location>
</feature>
<dbReference type="Gene3D" id="1.20.1250.20">
    <property type="entry name" value="MFS general substrate transporter like domains"/>
    <property type="match status" value="1"/>
</dbReference>
<feature type="domain" description="Major facilitator superfamily (MFS) profile" evidence="10">
    <location>
        <begin position="18"/>
        <end position="413"/>
    </location>
</feature>
<evidence type="ECO:0000256" key="3">
    <source>
        <dbReference type="ARBA" id="ARBA00022475"/>
    </source>
</evidence>
<organism evidence="11 12">
    <name type="scientific">Candidatus Paenalcaligenes intestinipullorum</name>
    <dbReference type="NCBI Taxonomy" id="2838718"/>
    <lineage>
        <taxon>Bacteria</taxon>
        <taxon>Pseudomonadati</taxon>
        <taxon>Pseudomonadota</taxon>
        <taxon>Betaproteobacteria</taxon>
        <taxon>Burkholderiales</taxon>
        <taxon>Alcaligenaceae</taxon>
        <taxon>Paenalcaligenes</taxon>
    </lineage>
</organism>
<evidence type="ECO:0000259" key="10">
    <source>
        <dbReference type="PROSITE" id="PS50850"/>
    </source>
</evidence>
<dbReference type="GO" id="GO:0005886">
    <property type="term" value="C:plasma membrane"/>
    <property type="evidence" value="ECO:0007669"/>
    <property type="project" value="UniProtKB-SubCell"/>
</dbReference>
<keyword evidence="6 9" id="KW-0472">Membrane</keyword>
<dbReference type="Pfam" id="PF07690">
    <property type="entry name" value="MFS_1"/>
    <property type="match status" value="1"/>
</dbReference>
<evidence type="ECO:0000256" key="6">
    <source>
        <dbReference type="ARBA" id="ARBA00023136"/>
    </source>
</evidence>
<dbReference type="PANTHER" id="PTHR23513">
    <property type="entry name" value="INTEGRAL MEMBRANE EFFLUX PROTEIN-RELATED"/>
    <property type="match status" value="1"/>
</dbReference>
<feature type="transmembrane region" description="Helical" evidence="9">
    <location>
        <begin position="291"/>
        <end position="310"/>
    </location>
</feature>
<reference evidence="11" key="1">
    <citation type="journal article" date="2021" name="PeerJ">
        <title>Extensive microbial diversity within the chicken gut microbiome revealed by metagenomics and culture.</title>
        <authorList>
            <person name="Gilroy R."/>
            <person name="Ravi A."/>
            <person name="Getino M."/>
            <person name="Pursley I."/>
            <person name="Horton D.L."/>
            <person name="Alikhan N.F."/>
            <person name="Baker D."/>
            <person name="Gharbi K."/>
            <person name="Hall N."/>
            <person name="Watson M."/>
            <person name="Adriaenssens E.M."/>
            <person name="Foster-Nyarko E."/>
            <person name="Jarju S."/>
            <person name="Secka A."/>
            <person name="Antonio M."/>
            <person name="Oren A."/>
            <person name="Chaudhuri R.R."/>
            <person name="La Ragione R."/>
            <person name="Hildebrand F."/>
            <person name="Pallen M.J."/>
        </authorList>
    </citation>
    <scope>NUCLEOTIDE SEQUENCE</scope>
    <source>
        <strain evidence="11">9264</strain>
    </source>
</reference>
<evidence type="ECO:0000256" key="5">
    <source>
        <dbReference type="ARBA" id="ARBA00022989"/>
    </source>
</evidence>
<evidence type="ECO:0000256" key="7">
    <source>
        <dbReference type="ARBA" id="ARBA00038075"/>
    </source>
</evidence>
<keyword evidence="5 9" id="KW-1133">Transmembrane helix</keyword>
<comment type="caution">
    <text evidence="11">The sequence shown here is derived from an EMBL/GenBank/DDBJ whole genome shotgun (WGS) entry which is preliminary data.</text>
</comment>
<evidence type="ECO:0000256" key="9">
    <source>
        <dbReference type="SAM" id="Phobius"/>
    </source>
</evidence>
<dbReference type="GO" id="GO:0022857">
    <property type="term" value="F:transmembrane transporter activity"/>
    <property type="evidence" value="ECO:0007669"/>
    <property type="project" value="InterPro"/>
</dbReference>
<evidence type="ECO:0000256" key="4">
    <source>
        <dbReference type="ARBA" id="ARBA00022692"/>
    </source>
</evidence>
<proteinExistence type="inferred from homology"/>
<evidence type="ECO:0000256" key="2">
    <source>
        <dbReference type="ARBA" id="ARBA00022448"/>
    </source>
</evidence>
<dbReference type="Proteomes" id="UP000823889">
    <property type="component" value="Unassembled WGS sequence"/>
</dbReference>